<name>A0A0R3VUQ8_TAEAS</name>
<evidence type="ECO:0000313" key="3">
    <source>
        <dbReference type="WBParaSite" id="TASK_0000107401-mRNA-1"/>
    </source>
</evidence>
<accession>A0A0R3VUQ8</accession>
<dbReference type="WBParaSite" id="TASK_0000107401-mRNA-1">
    <property type="protein sequence ID" value="TASK_0000107401-mRNA-1"/>
    <property type="gene ID" value="TASK_0000107401"/>
</dbReference>
<reference evidence="1 2" key="2">
    <citation type="submission" date="2018-11" db="EMBL/GenBank/DDBJ databases">
        <authorList>
            <consortium name="Pathogen Informatics"/>
        </authorList>
    </citation>
    <scope>NUCLEOTIDE SEQUENCE [LARGE SCALE GENOMIC DNA]</scope>
</reference>
<organism evidence="3">
    <name type="scientific">Taenia asiatica</name>
    <name type="common">Asian tapeworm</name>
    <dbReference type="NCBI Taxonomy" id="60517"/>
    <lineage>
        <taxon>Eukaryota</taxon>
        <taxon>Metazoa</taxon>
        <taxon>Spiralia</taxon>
        <taxon>Lophotrochozoa</taxon>
        <taxon>Platyhelminthes</taxon>
        <taxon>Cestoda</taxon>
        <taxon>Eucestoda</taxon>
        <taxon>Cyclophyllidea</taxon>
        <taxon>Taeniidae</taxon>
        <taxon>Taenia</taxon>
    </lineage>
</organism>
<dbReference type="EMBL" id="UYRS01000207">
    <property type="protein sequence ID" value="VDK22404.1"/>
    <property type="molecule type" value="Genomic_DNA"/>
</dbReference>
<keyword evidence="2" id="KW-1185">Reference proteome</keyword>
<proteinExistence type="predicted"/>
<dbReference type="AlphaFoldDB" id="A0A0R3VUQ8"/>
<sequence>MALRNKYFNLHSVYLSSEAGLAAEYEASTGFLALPSPSQVLCGDHLAYIKSKGDLDDSTIVSFRSILGLKFKV</sequence>
<evidence type="ECO:0000313" key="2">
    <source>
        <dbReference type="Proteomes" id="UP000282613"/>
    </source>
</evidence>
<dbReference type="Proteomes" id="UP000282613">
    <property type="component" value="Unassembled WGS sequence"/>
</dbReference>
<reference evidence="3" key="1">
    <citation type="submission" date="2017-02" db="UniProtKB">
        <authorList>
            <consortium name="WormBaseParasite"/>
        </authorList>
    </citation>
    <scope>IDENTIFICATION</scope>
</reference>
<evidence type="ECO:0000313" key="1">
    <source>
        <dbReference type="EMBL" id="VDK22404.1"/>
    </source>
</evidence>
<protein>
    <submittedName>
        <fullName evidence="3">CUB domain-containing protein</fullName>
    </submittedName>
</protein>
<gene>
    <name evidence="1" type="ORF">TASK_LOCUS1075</name>
</gene>